<dbReference type="AlphaFoldDB" id="A0A8T0GCH8"/>
<organism evidence="2 3">
    <name type="scientific">Ceratodon purpureus</name>
    <name type="common">Fire moss</name>
    <name type="synonym">Dicranum purpureum</name>
    <dbReference type="NCBI Taxonomy" id="3225"/>
    <lineage>
        <taxon>Eukaryota</taxon>
        <taxon>Viridiplantae</taxon>
        <taxon>Streptophyta</taxon>
        <taxon>Embryophyta</taxon>
        <taxon>Bryophyta</taxon>
        <taxon>Bryophytina</taxon>
        <taxon>Bryopsida</taxon>
        <taxon>Dicranidae</taxon>
        <taxon>Pseudoditrichales</taxon>
        <taxon>Ditrichaceae</taxon>
        <taxon>Ceratodon</taxon>
    </lineage>
</organism>
<sequence>MNPPNLAITKHRITSPSEREKILLLNRIPHLSKHLNPGPPRTLLTITKHAIHIEQHALHHTTLRLLPLQTRNLLTRGTSHHQTRTPLHLHAPSALTPPSPHPHPLHLHHRHRHHPRNALAPSHHAPGQLHGAAQARHGEFRSWQMSSLTLNCSGRWRLCYGMGLLARLGV</sequence>
<feature type="region of interest" description="Disordered" evidence="1">
    <location>
        <begin position="94"/>
        <end position="128"/>
    </location>
</feature>
<gene>
    <name evidence="2" type="ORF">KC19_11G089200</name>
</gene>
<name>A0A8T0GCH8_CERPU</name>
<evidence type="ECO:0000313" key="3">
    <source>
        <dbReference type="Proteomes" id="UP000822688"/>
    </source>
</evidence>
<dbReference type="Proteomes" id="UP000822688">
    <property type="component" value="Chromosome 11"/>
</dbReference>
<comment type="caution">
    <text evidence="2">The sequence shown here is derived from an EMBL/GenBank/DDBJ whole genome shotgun (WGS) entry which is preliminary data.</text>
</comment>
<evidence type="ECO:0000313" key="2">
    <source>
        <dbReference type="EMBL" id="KAG0556921.1"/>
    </source>
</evidence>
<feature type="compositionally biased region" description="Basic residues" evidence="1">
    <location>
        <begin position="103"/>
        <end position="116"/>
    </location>
</feature>
<keyword evidence="3" id="KW-1185">Reference proteome</keyword>
<evidence type="ECO:0000256" key="1">
    <source>
        <dbReference type="SAM" id="MobiDB-lite"/>
    </source>
</evidence>
<dbReference type="EMBL" id="CM026432">
    <property type="protein sequence ID" value="KAG0556921.1"/>
    <property type="molecule type" value="Genomic_DNA"/>
</dbReference>
<accession>A0A8T0GCH8</accession>
<reference evidence="2 3" key="1">
    <citation type="submission" date="2020-06" db="EMBL/GenBank/DDBJ databases">
        <title>WGS assembly of Ceratodon purpureus strain R40.</title>
        <authorList>
            <person name="Carey S.B."/>
            <person name="Jenkins J."/>
            <person name="Shu S."/>
            <person name="Lovell J.T."/>
            <person name="Sreedasyam A."/>
            <person name="Maumus F."/>
            <person name="Tiley G.P."/>
            <person name="Fernandez-Pozo N."/>
            <person name="Barry K."/>
            <person name="Chen C."/>
            <person name="Wang M."/>
            <person name="Lipzen A."/>
            <person name="Daum C."/>
            <person name="Saski C.A."/>
            <person name="Payton A.C."/>
            <person name="Mcbreen J.C."/>
            <person name="Conrad R.E."/>
            <person name="Kollar L.M."/>
            <person name="Olsson S."/>
            <person name="Huttunen S."/>
            <person name="Landis J.B."/>
            <person name="Wickett N.J."/>
            <person name="Johnson M.G."/>
            <person name="Rensing S.A."/>
            <person name="Grimwood J."/>
            <person name="Schmutz J."/>
            <person name="Mcdaniel S.F."/>
        </authorList>
    </citation>
    <scope>NUCLEOTIDE SEQUENCE [LARGE SCALE GENOMIC DNA]</scope>
    <source>
        <strain evidence="2 3">R40</strain>
    </source>
</reference>
<protein>
    <submittedName>
        <fullName evidence="2">Uncharacterized protein</fullName>
    </submittedName>
</protein>
<proteinExistence type="predicted"/>